<sequence>MAVIFGTHNLPDPAAPFGGVKGSGIGREFGPDGLAAYQQLQSVYL</sequence>
<gene>
    <name evidence="2" type="ORF">SK571_44820</name>
</gene>
<name>A0ABU4U7G2_9PSEU</name>
<comment type="caution">
    <text evidence="2">The sequence shown here is derived from an EMBL/GenBank/DDBJ whole genome shotgun (WGS) entry which is preliminary data.</text>
</comment>
<dbReference type="EMBL" id="JAXAVV010000046">
    <property type="protein sequence ID" value="MDX8056541.1"/>
    <property type="molecule type" value="Genomic_DNA"/>
</dbReference>
<organism evidence="2 3">
    <name type="scientific">Lentzea kristufekii</name>
    <dbReference type="NCBI Taxonomy" id="3095430"/>
    <lineage>
        <taxon>Bacteria</taxon>
        <taxon>Bacillati</taxon>
        <taxon>Actinomycetota</taxon>
        <taxon>Actinomycetes</taxon>
        <taxon>Pseudonocardiales</taxon>
        <taxon>Pseudonocardiaceae</taxon>
        <taxon>Lentzea</taxon>
    </lineage>
</organism>
<proteinExistence type="predicted"/>
<evidence type="ECO:0000313" key="3">
    <source>
        <dbReference type="Proteomes" id="UP001271792"/>
    </source>
</evidence>
<keyword evidence="3" id="KW-1185">Reference proteome</keyword>
<dbReference type="InterPro" id="IPR015590">
    <property type="entry name" value="Aldehyde_DH_dom"/>
</dbReference>
<dbReference type="RefSeq" id="WP_319990197.1">
    <property type="nucleotide sequence ID" value="NZ_JAXAVV010000046.1"/>
</dbReference>
<protein>
    <submittedName>
        <fullName evidence="2">Aldehyde dehydrogenase family protein</fullName>
    </submittedName>
</protein>
<evidence type="ECO:0000259" key="1">
    <source>
        <dbReference type="Pfam" id="PF00171"/>
    </source>
</evidence>
<dbReference type="InterPro" id="IPR016161">
    <property type="entry name" value="Ald_DH/histidinol_DH"/>
</dbReference>
<feature type="domain" description="Aldehyde dehydrogenase" evidence="1">
    <location>
        <begin position="7"/>
        <end position="43"/>
    </location>
</feature>
<dbReference type="Gene3D" id="3.40.309.10">
    <property type="entry name" value="Aldehyde Dehydrogenase, Chain A, domain 2"/>
    <property type="match status" value="1"/>
</dbReference>
<dbReference type="InterPro" id="IPR016163">
    <property type="entry name" value="Ald_DH_C"/>
</dbReference>
<reference evidence="2 3" key="2">
    <citation type="submission" date="2023-11" db="EMBL/GenBank/DDBJ databases">
        <authorList>
            <person name="Lara A.C."/>
            <person name="Chronakova A."/>
        </authorList>
    </citation>
    <scope>NUCLEOTIDE SEQUENCE [LARGE SCALE GENOMIC DNA]</scope>
    <source>
        <strain evidence="2 3">BCCO 10_0798</strain>
    </source>
</reference>
<dbReference type="SUPFAM" id="SSF53720">
    <property type="entry name" value="ALDH-like"/>
    <property type="match status" value="1"/>
</dbReference>
<accession>A0ABU4U7G2</accession>
<dbReference type="Pfam" id="PF00171">
    <property type="entry name" value="Aldedh"/>
    <property type="match status" value="1"/>
</dbReference>
<dbReference type="Proteomes" id="UP001271792">
    <property type="component" value="Unassembled WGS sequence"/>
</dbReference>
<evidence type="ECO:0000313" key="2">
    <source>
        <dbReference type="EMBL" id="MDX8056541.1"/>
    </source>
</evidence>
<reference evidence="2 3" key="1">
    <citation type="submission" date="2023-11" db="EMBL/GenBank/DDBJ databases">
        <title>Lentzea sokolovensis, sp. nov., Lentzea kristufkii, sp. nov., and Lentzea miocenensis, sp. nov., rare actinobacteria from Sokolov Coal Basin, Miocene lacustrine sediment, Czech Republic.</title>
        <authorList>
            <person name="Lara A."/>
            <person name="Kotroba L."/>
            <person name="Nouioui I."/>
            <person name="Neumann-Schaal M."/>
            <person name="Mast Y."/>
            <person name="Chronakova A."/>
        </authorList>
    </citation>
    <scope>NUCLEOTIDE SEQUENCE [LARGE SCALE GENOMIC DNA]</scope>
    <source>
        <strain evidence="2 3">BCCO 10_0798</strain>
    </source>
</reference>